<dbReference type="InterPro" id="IPR006685">
    <property type="entry name" value="MscS_channel_2nd"/>
</dbReference>
<dbReference type="Gene3D" id="1.10.287.1260">
    <property type="match status" value="1"/>
</dbReference>
<gene>
    <name evidence="10" type="ORF">HMPREF9336_01376</name>
</gene>
<dbReference type="InterPro" id="IPR010920">
    <property type="entry name" value="LSM_dom_sf"/>
</dbReference>
<feature type="transmembrane region" description="Helical" evidence="8">
    <location>
        <begin position="87"/>
        <end position="105"/>
    </location>
</feature>
<dbReference type="InterPro" id="IPR023408">
    <property type="entry name" value="MscS_beta-dom_sf"/>
</dbReference>
<keyword evidence="3" id="KW-1003">Cell membrane</keyword>
<evidence type="ECO:0000259" key="9">
    <source>
        <dbReference type="Pfam" id="PF00924"/>
    </source>
</evidence>
<evidence type="ECO:0000256" key="8">
    <source>
        <dbReference type="SAM" id="Phobius"/>
    </source>
</evidence>
<keyword evidence="5 8" id="KW-1133">Transmembrane helix</keyword>
<evidence type="ECO:0000256" key="2">
    <source>
        <dbReference type="ARBA" id="ARBA00008017"/>
    </source>
</evidence>
<evidence type="ECO:0000256" key="5">
    <source>
        <dbReference type="ARBA" id="ARBA00022989"/>
    </source>
</evidence>
<dbReference type="STRING" id="679197.HMPREF9336_01376"/>
<dbReference type="SUPFAM" id="SSF50182">
    <property type="entry name" value="Sm-like ribonucleoproteins"/>
    <property type="match status" value="1"/>
</dbReference>
<dbReference type="OrthoDB" id="4638917at2"/>
<comment type="caution">
    <text evidence="10">The sequence shown here is derived from an EMBL/GenBank/DDBJ whole genome shotgun (WGS) entry which is preliminary data.</text>
</comment>
<feature type="transmembrane region" description="Helical" evidence="8">
    <location>
        <begin position="29"/>
        <end position="46"/>
    </location>
</feature>
<dbReference type="Gene3D" id="3.30.70.100">
    <property type="match status" value="1"/>
</dbReference>
<reference evidence="10 11" key="1">
    <citation type="journal article" date="2011" name="Stand. Genomic Sci.">
        <title>High quality draft genome sequence of Segniliparus rugosus CDC 945(T)= (ATCC BAA-974(T)).</title>
        <authorList>
            <person name="Earl A.M."/>
            <person name="Desjardins C.A."/>
            <person name="Fitzgerald M.G."/>
            <person name="Arachchi H.M."/>
            <person name="Zeng Q."/>
            <person name="Mehta T."/>
            <person name="Griggs A."/>
            <person name="Birren B.W."/>
            <person name="Toney N.C."/>
            <person name="Carr J."/>
            <person name="Posey J."/>
            <person name="Butler W.R."/>
        </authorList>
    </citation>
    <scope>NUCLEOTIDE SEQUENCE [LARGE SCALE GENOMIC DNA]</scope>
    <source>
        <strain evidence="11">ATCC BAA-974 / DSM 45345 / CCUG 50838 / CIP 108380 / JCM 13579 / CDC 945</strain>
    </source>
</reference>
<evidence type="ECO:0000256" key="7">
    <source>
        <dbReference type="SAM" id="MobiDB-lite"/>
    </source>
</evidence>
<dbReference type="FunFam" id="2.30.30.60:FF:000001">
    <property type="entry name" value="MscS Mechanosensitive ion channel"/>
    <property type="match status" value="1"/>
</dbReference>
<dbReference type="Proteomes" id="UP000004816">
    <property type="component" value="Unassembled WGS sequence"/>
</dbReference>
<accession>E5XPE8</accession>
<dbReference type="AlphaFoldDB" id="E5XPE8"/>
<feature type="domain" description="Mechanosensitive ion channel MscS" evidence="9">
    <location>
        <begin position="137"/>
        <end position="200"/>
    </location>
</feature>
<evidence type="ECO:0000256" key="6">
    <source>
        <dbReference type="ARBA" id="ARBA00023136"/>
    </source>
</evidence>
<dbReference type="HOGENOM" id="CLU_037945_8_1_11"/>
<name>E5XPE8_SEGRC</name>
<dbReference type="InterPro" id="IPR045276">
    <property type="entry name" value="YbiO_bact"/>
</dbReference>
<dbReference type="SUPFAM" id="SSF82689">
    <property type="entry name" value="Mechanosensitive channel protein MscS (YggB), C-terminal domain"/>
    <property type="match status" value="1"/>
</dbReference>
<evidence type="ECO:0000313" key="11">
    <source>
        <dbReference type="Proteomes" id="UP000004816"/>
    </source>
</evidence>
<dbReference type="EMBL" id="ACZI02000003">
    <property type="protein sequence ID" value="EFV13776.1"/>
    <property type="molecule type" value="Genomic_DNA"/>
</dbReference>
<dbReference type="PANTHER" id="PTHR30460">
    <property type="entry name" value="MODERATE CONDUCTANCE MECHANOSENSITIVE CHANNEL YBIO"/>
    <property type="match status" value="1"/>
</dbReference>
<dbReference type="RefSeq" id="WP_007468967.1">
    <property type="nucleotide sequence ID" value="NZ_KI391954.1"/>
</dbReference>
<dbReference type="Pfam" id="PF00924">
    <property type="entry name" value="MS_channel_2nd"/>
    <property type="match status" value="1"/>
</dbReference>
<comment type="subcellular location">
    <subcellularLocation>
        <location evidence="1">Cell membrane</location>
        <topology evidence="1">Multi-pass membrane protein</topology>
    </subcellularLocation>
</comment>
<keyword evidence="4 8" id="KW-0812">Transmembrane</keyword>
<keyword evidence="11" id="KW-1185">Reference proteome</keyword>
<organism evidence="10 11">
    <name type="scientific">Segniliparus rugosus (strain ATCC BAA-974 / DSM 45345 / CCUG 50838 / CIP 108380 / JCM 13579 / CDC 945)</name>
    <dbReference type="NCBI Taxonomy" id="679197"/>
    <lineage>
        <taxon>Bacteria</taxon>
        <taxon>Bacillati</taxon>
        <taxon>Actinomycetota</taxon>
        <taxon>Actinomycetes</taxon>
        <taxon>Mycobacteriales</taxon>
        <taxon>Segniliparaceae</taxon>
        <taxon>Segniliparus</taxon>
    </lineage>
</organism>
<evidence type="ECO:0000256" key="3">
    <source>
        <dbReference type="ARBA" id="ARBA00022475"/>
    </source>
</evidence>
<evidence type="ECO:0000256" key="4">
    <source>
        <dbReference type="ARBA" id="ARBA00022692"/>
    </source>
</evidence>
<dbReference type="GO" id="GO:0005886">
    <property type="term" value="C:plasma membrane"/>
    <property type="evidence" value="ECO:0007669"/>
    <property type="project" value="UniProtKB-SubCell"/>
</dbReference>
<dbReference type="Gene3D" id="2.30.30.60">
    <property type="match status" value="1"/>
</dbReference>
<proteinExistence type="inferred from homology"/>
<comment type="similarity">
    <text evidence="2">Belongs to the MscS (TC 1.A.23) family.</text>
</comment>
<feature type="region of interest" description="Disordered" evidence="7">
    <location>
        <begin position="289"/>
        <end position="316"/>
    </location>
</feature>
<dbReference type="PANTHER" id="PTHR30460:SF0">
    <property type="entry name" value="MODERATE CONDUCTANCE MECHANOSENSITIVE CHANNEL YBIO"/>
    <property type="match status" value="1"/>
</dbReference>
<sequence length="316" mass="34000">MRTTTFAAPASPLAKDPRALLQWHHVDNILLVLALIALALLLRLVLHMLIDWAVRRNAASGRALHTAGLDLKDEGLLRARREKRAKAIGSGLKVVVTIVLVDWCLSESLSLFGVNLHNFAASAGLVGFALLFGAQSLVRDIISGAAIVIEDQFEVGDMVEIGGVVGTVLAIQLRITTLQDANGVVWHVRNGEISSVGNLSQSFSLVVVDLPIARTADLGYALEVAGNAANDLAAQARMSGFLIETPEVLGVETVDPFHVTLRLNIKAAPGESNRVRREFNRHLHKAMRDAGVPTPHSTPDMPRPSSEAAFTDFRAD</sequence>
<dbReference type="GO" id="GO:0008381">
    <property type="term" value="F:mechanosensitive monoatomic ion channel activity"/>
    <property type="evidence" value="ECO:0007669"/>
    <property type="project" value="InterPro"/>
</dbReference>
<protein>
    <recommendedName>
        <fullName evidence="9">Mechanosensitive ion channel MscS domain-containing protein</fullName>
    </recommendedName>
</protein>
<evidence type="ECO:0000313" key="10">
    <source>
        <dbReference type="EMBL" id="EFV13776.1"/>
    </source>
</evidence>
<keyword evidence="6 8" id="KW-0472">Membrane</keyword>
<dbReference type="eggNOG" id="COG0668">
    <property type="taxonomic scope" value="Bacteria"/>
</dbReference>
<feature type="transmembrane region" description="Helical" evidence="8">
    <location>
        <begin position="111"/>
        <end position="132"/>
    </location>
</feature>
<dbReference type="InterPro" id="IPR011066">
    <property type="entry name" value="MscS_channel_C_sf"/>
</dbReference>
<evidence type="ECO:0000256" key="1">
    <source>
        <dbReference type="ARBA" id="ARBA00004651"/>
    </source>
</evidence>